<proteinExistence type="inferred from homology"/>
<dbReference type="SUPFAM" id="SSF88659">
    <property type="entry name" value="Sigma3 and sigma4 domains of RNA polymerase sigma factors"/>
    <property type="match status" value="1"/>
</dbReference>
<dbReference type="GO" id="GO:0016987">
    <property type="term" value="F:sigma factor activity"/>
    <property type="evidence" value="ECO:0007669"/>
    <property type="project" value="UniProtKB-KW"/>
</dbReference>
<dbReference type="OrthoDB" id="9782703at2"/>
<dbReference type="GO" id="GO:0003677">
    <property type="term" value="F:DNA binding"/>
    <property type="evidence" value="ECO:0007669"/>
    <property type="project" value="UniProtKB-KW"/>
</dbReference>
<dbReference type="PANTHER" id="PTHR43133">
    <property type="entry name" value="RNA POLYMERASE ECF-TYPE SIGMA FACTO"/>
    <property type="match status" value="1"/>
</dbReference>
<dbReference type="AlphaFoldDB" id="A0A517YC65"/>
<evidence type="ECO:0000256" key="4">
    <source>
        <dbReference type="ARBA" id="ARBA00023125"/>
    </source>
</evidence>
<dbReference type="PANTHER" id="PTHR43133:SF8">
    <property type="entry name" value="RNA POLYMERASE SIGMA FACTOR HI_1459-RELATED"/>
    <property type="match status" value="1"/>
</dbReference>
<evidence type="ECO:0000256" key="5">
    <source>
        <dbReference type="ARBA" id="ARBA00023163"/>
    </source>
</evidence>
<dbReference type="Proteomes" id="UP000315017">
    <property type="component" value="Chromosome"/>
</dbReference>
<protein>
    <submittedName>
        <fullName evidence="9">ECF RNA polymerase sigma factor SigE</fullName>
    </submittedName>
</protein>
<dbReference type="InterPro" id="IPR013249">
    <property type="entry name" value="RNA_pol_sigma70_r4_t2"/>
</dbReference>
<dbReference type="SUPFAM" id="SSF88946">
    <property type="entry name" value="Sigma2 domain of RNA polymerase sigma factors"/>
    <property type="match status" value="1"/>
</dbReference>
<dbReference type="GO" id="GO:0006352">
    <property type="term" value="P:DNA-templated transcription initiation"/>
    <property type="evidence" value="ECO:0007669"/>
    <property type="project" value="InterPro"/>
</dbReference>
<keyword evidence="2" id="KW-0805">Transcription regulation</keyword>
<evidence type="ECO:0000256" key="1">
    <source>
        <dbReference type="ARBA" id="ARBA00010641"/>
    </source>
</evidence>
<evidence type="ECO:0000256" key="6">
    <source>
        <dbReference type="SAM" id="MobiDB-lite"/>
    </source>
</evidence>
<keyword evidence="4" id="KW-0238">DNA-binding</keyword>
<name>A0A517YC65_9BACT</name>
<evidence type="ECO:0000259" key="7">
    <source>
        <dbReference type="Pfam" id="PF04542"/>
    </source>
</evidence>
<dbReference type="InterPro" id="IPR013325">
    <property type="entry name" value="RNA_pol_sigma_r2"/>
</dbReference>
<dbReference type="EMBL" id="CP036274">
    <property type="protein sequence ID" value="QDU27769.1"/>
    <property type="molecule type" value="Genomic_DNA"/>
</dbReference>
<keyword evidence="3" id="KW-0731">Sigma factor</keyword>
<dbReference type="InterPro" id="IPR036388">
    <property type="entry name" value="WH-like_DNA-bd_sf"/>
</dbReference>
<evidence type="ECO:0000259" key="8">
    <source>
        <dbReference type="Pfam" id="PF08281"/>
    </source>
</evidence>
<feature type="region of interest" description="Disordered" evidence="6">
    <location>
        <begin position="1"/>
        <end position="23"/>
    </location>
</feature>
<evidence type="ECO:0000256" key="3">
    <source>
        <dbReference type="ARBA" id="ARBA00023082"/>
    </source>
</evidence>
<dbReference type="Gene3D" id="1.10.1740.10">
    <property type="match status" value="1"/>
</dbReference>
<comment type="similarity">
    <text evidence="1">Belongs to the sigma-70 factor family. ECF subfamily.</text>
</comment>
<evidence type="ECO:0000313" key="10">
    <source>
        <dbReference type="Proteomes" id="UP000315017"/>
    </source>
</evidence>
<sequence length="187" mass="21266">MSVASPSRKAVGSDTAVQPATRPARSLEDAFALHQSELLGTLYYLVGNLEDARDALQEAFVKCWKHQDQVEGVQNLKAWIFRIALNTGRDLRETAWRRKRQGLPEDENSLAGNQLRPDEIVEHDERMQRLRSAMQLLREEEKEVFLLRQNGELTYEEIAEALGIPSGTVKTRMRLALARLREVLAEG</sequence>
<dbReference type="Pfam" id="PF04542">
    <property type="entry name" value="Sigma70_r2"/>
    <property type="match status" value="1"/>
</dbReference>
<dbReference type="CDD" id="cd06171">
    <property type="entry name" value="Sigma70_r4"/>
    <property type="match status" value="1"/>
</dbReference>
<dbReference type="Pfam" id="PF08281">
    <property type="entry name" value="Sigma70_r4_2"/>
    <property type="match status" value="1"/>
</dbReference>
<organism evidence="9 10">
    <name type="scientific">Anatilimnocola aggregata</name>
    <dbReference type="NCBI Taxonomy" id="2528021"/>
    <lineage>
        <taxon>Bacteria</taxon>
        <taxon>Pseudomonadati</taxon>
        <taxon>Planctomycetota</taxon>
        <taxon>Planctomycetia</taxon>
        <taxon>Pirellulales</taxon>
        <taxon>Pirellulaceae</taxon>
        <taxon>Anatilimnocola</taxon>
    </lineage>
</organism>
<dbReference type="InterPro" id="IPR007627">
    <property type="entry name" value="RNA_pol_sigma70_r2"/>
</dbReference>
<dbReference type="KEGG" id="aagg:ETAA8_28600"/>
<feature type="domain" description="RNA polymerase sigma factor 70 region 4 type 2" evidence="8">
    <location>
        <begin position="128"/>
        <end position="180"/>
    </location>
</feature>
<gene>
    <name evidence="9" type="primary">sigE_5</name>
    <name evidence="9" type="ORF">ETAA8_28600</name>
</gene>
<reference evidence="9 10" key="1">
    <citation type="submission" date="2019-02" db="EMBL/GenBank/DDBJ databases">
        <title>Deep-cultivation of Planctomycetes and their phenomic and genomic characterization uncovers novel biology.</title>
        <authorList>
            <person name="Wiegand S."/>
            <person name="Jogler M."/>
            <person name="Boedeker C."/>
            <person name="Pinto D."/>
            <person name="Vollmers J."/>
            <person name="Rivas-Marin E."/>
            <person name="Kohn T."/>
            <person name="Peeters S.H."/>
            <person name="Heuer A."/>
            <person name="Rast P."/>
            <person name="Oberbeckmann S."/>
            <person name="Bunk B."/>
            <person name="Jeske O."/>
            <person name="Meyerdierks A."/>
            <person name="Storesund J.E."/>
            <person name="Kallscheuer N."/>
            <person name="Luecker S."/>
            <person name="Lage O.M."/>
            <person name="Pohl T."/>
            <person name="Merkel B.J."/>
            <person name="Hornburger P."/>
            <person name="Mueller R.-W."/>
            <person name="Bruemmer F."/>
            <person name="Labrenz M."/>
            <person name="Spormann A.M."/>
            <person name="Op den Camp H."/>
            <person name="Overmann J."/>
            <person name="Amann R."/>
            <person name="Jetten M.S.M."/>
            <person name="Mascher T."/>
            <person name="Medema M.H."/>
            <person name="Devos D.P."/>
            <person name="Kaster A.-K."/>
            <person name="Ovreas L."/>
            <person name="Rohde M."/>
            <person name="Galperin M.Y."/>
            <person name="Jogler C."/>
        </authorList>
    </citation>
    <scope>NUCLEOTIDE SEQUENCE [LARGE SCALE GENOMIC DNA]</scope>
    <source>
        <strain evidence="9 10">ETA_A8</strain>
    </source>
</reference>
<dbReference type="InterPro" id="IPR014284">
    <property type="entry name" value="RNA_pol_sigma-70_dom"/>
</dbReference>
<keyword evidence="10" id="KW-1185">Reference proteome</keyword>
<dbReference type="InterPro" id="IPR039425">
    <property type="entry name" value="RNA_pol_sigma-70-like"/>
</dbReference>
<accession>A0A517YC65</accession>
<keyword evidence="5" id="KW-0804">Transcription</keyword>
<evidence type="ECO:0000256" key="2">
    <source>
        <dbReference type="ARBA" id="ARBA00023015"/>
    </source>
</evidence>
<dbReference type="NCBIfam" id="TIGR02937">
    <property type="entry name" value="sigma70-ECF"/>
    <property type="match status" value="1"/>
</dbReference>
<feature type="domain" description="RNA polymerase sigma-70 region 2" evidence="7">
    <location>
        <begin position="32"/>
        <end position="97"/>
    </location>
</feature>
<dbReference type="InterPro" id="IPR013324">
    <property type="entry name" value="RNA_pol_sigma_r3/r4-like"/>
</dbReference>
<dbReference type="Gene3D" id="1.10.10.10">
    <property type="entry name" value="Winged helix-like DNA-binding domain superfamily/Winged helix DNA-binding domain"/>
    <property type="match status" value="1"/>
</dbReference>
<evidence type="ECO:0000313" key="9">
    <source>
        <dbReference type="EMBL" id="QDU27769.1"/>
    </source>
</evidence>